<keyword evidence="2" id="KW-1185">Reference proteome</keyword>
<sequence>MYDTALDAFAGRKVARIADARFVGLEIVVEFGRASADAFVGPKVANVRAVGLETVLEFAHASAGAFVGVETAAKSGRRARLVSENAQVAVLLPVAAADPRLAVRASAANGCSFYRNAPRNGAGVSSGRRPVVPAAFLD</sequence>
<reference evidence="1 2" key="1">
    <citation type="journal article" date="2013" name="BMC Genomics">
        <title>The miniature genome of a carnivorous plant Genlisea aurea contains a low number of genes and short non-coding sequences.</title>
        <authorList>
            <person name="Leushkin E.V."/>
            <person name="Sutormin R.A."/>
            <person name="Nabieva E.R."/>
            <person name="Penin A.A."/>
            <person name="Kondrashov A.S."/>
            <person name="Logacheva M.D."/>
        </authorList>
    </citation>
    <scope>NUCLEOTIDE SEQUENCE [LARGE SCALE GENOMIC DNA]</scope>
</reference>
<dbReference type="AlphaFoldDB" id="S8EKM9"/>
<organism evidence="1 2">
    <name type="scientific">Genlisea aurea</name>
    <dbReference type="NCBI Taxonomy" id="192259"/>
    <lineage>
        <taxon>Eukaryota</taxon>
        <taxon>Viridiplantae</taxon>
        <taxon>Streptophyta</taxon>
        <taxon>Embryophyta</taxon>
        <taxon>Tracheophyta</taxon>
        <taxon>Spermatophyta</taxon>
        <taxon>Magnoliopsida</taxon>
        <taxon>eudicotyledons</taxon>
        <taxon>Gunneridae</taxon>
        <taxon>Pentapetalae</taxon>
        <taxon>asterids</taxon>
        <taxon>lamiids</taxon>
        <taxon>Lamiales</taxon>
        <taxon>Lentibulariaceae</taxon>
        <taxon>Genlisea</taxon>
    </lineage>
</organism>
<evidence type="ECO:0000313" key="2">
    <source>
        <dbReference type="Proteomes" id="UP000015453"/>
    </source>
</evidence>
<comment type="caution">
    <text evidence="1">The sequence shown here is derived from an EMBL/GenBank/DDBJ whole genome shotgun (WGS) entry which is preliminary data.</text>
</comment>
<evidence type="ECO:0000313" key="1">
    <source>
        <dbReference type="EMBL" id="EPS73172.1"/>
    </source>
</evidence>
<dbReference type="Proteomes" id="UP000015453">
    <property type="component" value="Unassembled WGS sequence"/>
</dbReference>
<proteinExistence type="predicted"/>
<dbReference type="EMBL" id="AUSU01000537">
    <property type="protein sequence ID" value="EPS73172.1"/>
    <property type="molecule type" value="Genomic_DNA"/>
</dbReference>
<gene>
    <name evidence="1" type="ORF">M569_01588</name>
</gene>
<accession>S8EKM9</accession>
<name>S8EKM9_9LAMI</name>
<protein>
    <submittedName>
        <fullName evidence="1">Uncharacterized protein</fullName>
    </submittedName>
</protein>